<organism evidence="2 3">
    <name type="scientific">Microlunatus phosphovorus (strain ATCC 700054 / DSM 10555 / JCM 9379 / NBRC 101784 / NCIMB 13414 / VKM Ac-1990 / NM-1)</name>
    <dbReference type="NCBI Taxonomy" id="1032480"/>
    <lineage>
        <taxon>Bacteria</taxon>
        <taxon>Bacillati</taxon>
        <taxon>Actinomycetota</taxon>
        <taxon>Actinomycetes</taxon>
        <taxon>Propionibacteriales</taxon>
        <taxon>Propionibacteriaceae</taxon>
        <taxon>Microlunatus</taxon>
    </lineage>
</organism>
<name>F5XEN4_MICPN</name>
<keyword evidence="3" id="KW-1185">Reference proteome</keyword>
<dbReference type="eggNOG" id="ENOG5033GCV">
    <property type="taxonomic scope" value="Bacteria"/>
</dbReference>
<dbReference type="Proteomes" id="UP000007947">
    <property type="component" value="Chromosome"/>
</dbReference>
<sequence length="79" mass="8489">MTEHKIVVSLPEDLASKVETIAAERDTTVSALVADLLARLDDGAPSDGHRESAGDVLTAPDGSLRIGPITWTRDELHER</sequence>
<evidence type="ECO:0000313" key="2">
    <source>
        <dbReference type="EMBL" id="BAK35250.1"/>
    </source>
</evidence>
<dbReference type="EMBL" id="AP012204">
    <property type="protein sequence ID" value="BAK35250.1"/>
    <property type="molecule type" value="Genomic_DNA"/>
</dbReference>
<feature type="region of interest" description="Disordered" evidence="1">
    <location>
        <begin position="41"/>
        <end position="61"/>
    </location>
</feature>
<dbReference type="HOGENOM" id="CLU_183864_0_0_11"/>
<evidence type="ECO:0000313" key="3">
    <source>
        <dbReference type="Proteomes" id="UP000007947"/>
    </source>
</evidence>
<evidence type="ECO:0000256" key="1">
    <source>
        <dbReference type="SAM" id="MobiDB-lite"/>
    </source>
</evidence>
<reference evidence="2 3" key="1">
    <citation type="submission" date="2011-05" db="EMBL/GenBank/DDBJ databases">
        <title>Whole genome sequence of Microlunatus phosphovorus NM-1.</title>
        <authorList>
            <person name="Hosoyama A."/>
            <person name="Sasaki K."/>
            <person name="Harada T."/>
            <person name="Igarashi R."/>
            <person name="Kawakoshi A."/>
            <person name="Sasagawa M."/>
            <person name="Fukada J."/>
            <person name="Nakamura S."/>
            <person name="Katano Y."/>
            <person name="Hanada S."/>
            <person name="Kamagata Y."/>
            <person name="Nakamura N."/>
            <person name="Yamazaki S."/>
            <person name="Fujita N."/>
        </authorList>
    </citation>
    <scope>NUCLEOTIDE SEQUENCE [LARGE SCALE GENOMIC DNA]</scope>
    <source>
        <strain evidence="3">ATCC 700054 / DSM 10555 / JCM 9379 / NBRC 101784 / NCIMB 13414 / VKM Ac-1990 / NM-1</strain>
    </source>
</reference>
<protein>
    <submittedName>
        <fullName evidence="2">Uncharacterized protein</fullName>
    </submittedName>
</protein>
<gene>
    <name evidence="2" type="ordered locus">MLP_22360</name>
</gene>
<proteinExistence type="predicted"/>
<dbReference type="RefSeq" id="WP_013863122.1">
    <property type="nucleotide sequence ID" value="NC_015635.1"/>
</dbReference>
<feature type="compositionally biased region" description="Basic and acidic residues" evidence="1">
    <location>
        <begin position="41"/>
        <end position="53"/>
    </location>
</feature>
<dbReference type="OrthoDB" id="4733637at2"/>
<accession>F5XEN4</accession>
<dbReference type="AlphaFoldDB" id="F5XEN4"/>
<dbReference type="KEGG" id="mph:MLP_22360"/>